<gene>
    <name evidence="3" type="ORF">Mgra_00008314</name>
</gene>
<name>A0A8S9ZGA4_9BILA</name>
<dbReference type="InterPro" id="IPR009009">
    <property type="entry name" value="RlpA-like_DPBB"/>
</dbReference>
<keyword evidence="1" id="KW-0732">Signal</keyword>
<feature type="domain" description="RlpA-like protein double-psi beta-barrel" evidence="2">
    <location>
        <begin position="65"/>
        <end position="113"/>
    </location>
</feature>
<dbReference type="InterPro" id="IPR048197">
    <property type="entry name" value="Papain_inhib"/>
</dbReference>
<protein>
    <submittedName>
        <fullName evidence="3">Expansin B</fullName>
    </submittedName>
</protein>
<evidence type="ECO:0000256" key="1">
    <source>
        <dbReference type="ARBA" id="ARBA00022729"/>
    </source>
</evidence>
<dbReference type="OrthoDB" id="5845740at2759"/>
<sequence>MFTLLCSKNIVLSWVLNQPSPCDFTYYIDAGYGACGTLIDANNQDLAAISYTQWVGGNPNNDPICKNICVKIDYNGKSIKVPVKDKCPSCTESHVDLSRTAFMKLANLNIGHVYGATKTFAIC</sequence>
<dbReference type="InterPro" id="IPR051477">
    <property type="entry name" value="Expansin_CellWall"/>
</dbReference>
<reference evidence="3" key="1">
    <citation type="journal article" date="2020" name="Ecol. Evol.">
        <title>Genome structure and content of the rice root-knot nematode (Meloidogyne graminicola).</title>
        <authorList>
            <person name="Phan N.T."/>
            <person name="Danchin E.G.J."/>
            <person name="Klopp C."/>
            <person name="Perfus-Barbeoch L."/>
            <person name="Kozlowski D.K."/>
            <person name="Koutsovoulos G.D."/>
            <person name="Lopez-Roques C."/>
            <person name="Bouchez O."/>
            <person name="Zahm M."/>
            <person name="Besnard G."/>
            <person name="Bellafiore S."/>
        </authorList>
    </citation>
    <scope>NUCLEOTIDE SEQUENCE</scope>
    <source>
        <strain evidence="3">VN-18</strain>
    </source>
</reference>
<dbReference type="PANTHER" id="PTHR31836">
    <property type="match status" value="1"/>
</dbReference>
<dbReference type="InterPro" id="IPR036908">
    <property type="entry name" value="RlpA-like_sf"/>
</dbReference>
<dbReference type="AlphaFoldDB" id="A0A8S9ZGA4"/>
<dbReference type="Gene3D" id="2.40.40.10">
    <property type="entry name" value="RlpA-like domain"/>
    <property type="match status" value="1"/>
</dbReference>
<dbReference type="PANTHER" id="PTHR31836:SF28">
    <property type="entry name" value="SRCR DOMAIN-CONTAINING PROTEIN-RELATED"/>
    <property type="match status" value="1"/>
</dbReference>
<dbReference type="Pfam" id="PF03330">
    <property type="entry name" value="DPBB_1"/>
    <property type="match status" value="1"/>
</dbReference>
<evidence type="ECO:0000313" key="4">
    <source>
        <dbReference type="Proteomes" id="UP000605970"/>
    </source>
</evidence>
<proteinExistence type="predicted"/>
<accession>A0A8S9ZGA4</accession>
<dbReference type="SUPFAM" id="SSF50685">
    <property type="entry name" value="Barwin-like endoglucanases"/>
    <property type="match status" value="1"/>
</dbReference>
<evidence type="ECO:0000313" key="3">
    <source>
        <dbReference type="EMBL" id="KAF7632305.1"/>
    </source>
</evidence>
<dbReference type="CDD" id="cd22273">
    <property type="entry name" value="DPBB_SPI-like"/>
    <property type="match status" value="1"/>
</dbReference>
<dbReference type="GO" id="GO:0004869">
    <property type="term" value="F:cysteine-type endopeptidase inhibitor activity"/>
    <property type="evidence" value="ECO:0007669"/>
    <property type="project" value="InterPro"/>
</dbReference>
<dbReference type="EMBL" id="JABEBT010000106">
    <property type="protein sequence ID" value="KAF7632305.1"/>
    <property type="molecule type" value="Genomic_DNA"/>
</dbReference>
<comment type="caution">
    <text evidence="3">The sequence shown here is derived from an EMBL/GenBank/DDBJ whole genome shotgun (WGS) entry which is preliminary data.</text>
</comment>
<organism evidence="3 4">
    <name type="scientific">Meloidogyne graminicola</name>
    <dbReference type="NCBI Taxonomy" id="189291"/>
    <lineage>
        <taxon>Eukaryota</taxon>
        <taxon>Metazoa</taxon>
        <taxon>Ecdysozoa</taxon>
        <taxon>Nematoda</taxon>
        <taxon>Chromadorea</taxon>
        <taxon>Rhabditida</taxon>
        <taxon>Tylenchina</taxon>
        <taxon>Tylenchomorpha</taxon>
        <taxon>Tylenchoidea</taxon>
        <taxon>Meloidogynidae</taxon>
        <taxon>Meloidogyninae</taxon>
        <taxon>Meloidogyne</taxon>
    </lineage>
</organism>
<dbReference type="GO" id="GO:0004867">
    <property type="term" value="F:serine-type endopeptidase inhibitor activity"/>
    <property type="evidence" value="ECO:0007669"/>
    <property type="project" value="InterPro"/>
</dbReference>
<keyword evidence="4" id="KW-1185">Reference proteome</keyword>
<dbReference type="Proteomes" id="UP000605970">
    <property type="component" value="Unassembled WGS sequence"/>
</dbReference>
<evidence type="ECO:0000259" key="2">
    <source>
        <dbReference type="Pfam" id="PF03330"/>
    </source>
</evidence>